<dbReference type="InterPro" id="IPR009875">
    <property type="entry name" value="PilZ_domain"/>
</dbReference>
<dbReference type="RefSeq" id="WP_132324402.1">
    <property type="nucleotide sequence ID" value="NZ_FWZT01000027.1"/>
</dbReference>
<sequence>MTANRSAIQKNKRAFFRIVYPHGEHPILKTDSKRYLILDISEGGCSFLLEPGMSFLPNETIQGFIQFSHRGGEPVLGRVMRIDGRKISIRFAKAPGLPLPRIMSEQRYLIQKHKMSS</sequence>
<feature type="domain" description="PilZ" evidence="1">
    <location>
        <begin position="12"/>
        <end position="92"/>
    </location>
</feature>
<protein>
    <submittedName>
        <fullName evidence="2">PilZ domain-containing protein</fullName>
    </submittedName>
</protein>
<dbReference type="OrthoDB" id="5894630at2"/>
<evidence type="ECO:0000313" key="2">
    <source>
        <dbReference type="EMBL" id="SMF72721.1"/>
    </source>
</evidence>
<dbReference type="AlphaFoldDB" id="A0A1Y6CLP2"/>
<gene>
    <name evidence="2" type="ORF">SAMN06296036_12729</name>
</gene>
<dbReference type="GO" id="GO:0035438">
    <property type="term" value="F:cyclic-di-GMP binding"/>
    <property type="evidence" value="ECO:0007669"/>
    <property type="project" value="InterPro"/>
</dbReference>
<name>A0A1Y6CLP2_9BACT</name>
<keyword evidence="3" id="KW-1185">Reference proteome</keyword>
<organism evidence="2 3">
    <name type="scientific">Pseudobacteriovorax antillogorgiicola</name>
    <dbReference type="NCBI Taxonomy" id="1513793"/>
    <lineage>
        <taxon>Bacteria</taxon>
        <taxon>Pseudomonadati</taxon>
        <taxon>Bdellovibrionota</taxon>
        <taxon>Oligoflexia</taxon>
        <taxon>Oligoflexales</taxon>
        <taxon>Pseudobacteriovoracaceae</taxon>
        <taxon>Pseudobacteriovorax</taxon>
    </lineage>
</organism>
<evidence type="ECO:0000313" key="3">
    <source>
        <dbReference type="Proteomes" id="UP000192907"/>
    </source>
</evidence>
<dbReference type="Pfam" id="PF07238">
    <property type="entry name" value="PilZ"/>
    <property type="match status" value="1"/>
</dbReference>
<reference evidence="3" key="1">
    <citation type="submission" date="2017-04" db="EMBL/GenBank/DDBJ databases">
        <authorList>
            <person name="Varghese N."/>
            <person name="Submissions S."/>
        </authorList>
    </citation>
    <scope>NUCLEOTIDE SEQUENCE [LARGE SCALE GENOMIC DNA]</scope>
    <source>
        <strain evidence="3">RKEM611</strain>
    </source>
</reference>
<evidence type="ECO:0000259" key="1">
    <source>
        <dbReference type="Pfam" id="PF07238"/>
    </source>
</evidence>
<proteinExistence type="predicted"/>
<dbReference type="Proteomes" id="UP000192907">
    <property type="component" value="Unassembled WGS sequence"/>
</dbReference>
<dbReference type="STRING" id="1513793.SAMN06296036_12729"/>
<dbReference type="EMBL" id="FWZT01000027">
    <property type="protein sequence ID" value="SMF72721.1"/>
    <property type="molecule type" value="Genomic_DNA"/>
</dbReference>
<accession>A0A1Y6CLP2</accession>